<name>A0A9D3XBX8_9SAUR</name>
<dbReference type="Proteomes" id="UP000827986">
    <property type="component" value="Unassembled WGS sequence"/>
</dbReference>
<evidence type="ECO:0000256" key="1">
    <source>
        <dbReference type="SAM" id="MobiDB-lite"/>
    </source>
</evidence>
<sequence length="178" mass="18501">MPHEGSTGVCPSPTQDPSVHGAAMGLGSGVLGRGEMGLWTDGRGASAPAWELGWTQLDPDPVAPTPRCGPHFVGRGRSQTSPPCSLGLFSSPRLSGPFPSHPPSLAPEIATCPPTPQAWPSCPAQRWLLSQASPPPMGIVPPFWTRECNAGPPWARPPPGLQAPVYACAGPGRGNYFV</sequence>
<organism evidence="2 3">
    <name type="scientific">Mauremys mutica</name>
    <name type="common">yellowpond turtle</name>
    <dbReference type="NCBI Taxonomy" id="74926"/>
    <lineage>
        <taxon>Eukaryota</taxon>
        <taxon>Metazoa</taxon>
        <taxon>Chordata</taxon>
        <taxon>Craniata</taxon>
        <taxon>Vertebrata</taxon>
        <taxon>Euteleostomi</taxon>
        <taxon>Archelosauria</taxon>
        <taxon>Testudinata</taxon>
        <taxon>Testudines</taxon>
        <taxon>Cryptodira</taxon>
        <taxon>Durocryptodira</taxon>
        <taxon>Testudinoidea</taxon>
        <taxon>Geoemydidae</taxon>
        <taxon>Geoemydinae</taxon>
        <taxon>Mauremys</taxon>
    </lineage>
</organism>
<dbReference type="EMBL" id="JAHDVG010000475">
    <property type="protein sequence ID" value="KAH1176210.1"/>
    <property type="molecule type" value="Genomic_DNA"/>
</dbReference>
<proteinExistence type="predicted"/>
<reference evidence="2" key="1">
    <citation type="submission" date="2021-09" db="EMBL/GenBank/DDBJ databases">
        <title>The genome of Mauremys mutica provides insights into the evolution of semi-aquatic lifestyle.</title>
        <authorList>
            <person name="Gong S."/>
            <person name="Gao Y."/>
        </authorList>
    </citation>
    <scope>NUCLEOTIDE SEQUENCE</scope>
    <source>
        <strain evidence="2">MM-2020</strain>
        <tissue evidence="2">Muscle</tissue>
    </source>
</reference>
<keyword evidence="3" id="KW-1185">Reference proteome</keyword>
<protein>
    <submittedName>
        <fullName evidence="2">Uncharacterized protein</fullName>
    </submittedName>
</protein>
<evidence type="ECO:0000313" key="2">
    <source>
        <dbReference type="EMBL" id="KAH1176210.1"/>
    </source>
</evidence>
<gene>
    <name evidence="2" type="ORF">KIL84_020944</name>
</gene>
<comment type="caution">
    <text evidence="2">The sequence shown here is derived from an EMBL/GenBank/DDBJ whole genome shotgun (WGS) entry which is preliminary data.</text>
</comment>
<feature type="region of interest" description="Disordered" evidence="1">
    <location>
        <begin position="1"/>
        <end position="26"/>
    </location>
</feature>
<dbReference type="AlphaFoldDB" id="A0A9D3XBX8"/>
<accession>A0A9D3XBX8</accession>
<evidence type="ECO:0000313" key="3">
    <source>
        <dbReference type="Proteomes" id="UP000827986"/>
    </source>
</evidence>